<accession>A0A4Y7QJF9</accession>
<name>A0A4Y7QJF9_9AGAM</name>
<feature type="region of interest" description="Disordered" evidence="1">
    <location>
        <begin position="335"/>
        <end position="416"/>
    </location>
</feature>
<evidence type="ECO:0000313" key="4">
    <source>
        <dbReference type="EMBL" id="TDL27232.1"/>
    </source>
</evidence>
<gene>
    <name evidence="4" type="ORF">BD410DRAFT_714562</name>
</gene>
<dbReference type="InterPro" id="IPR055429">
    <property type="entry name" value="TRAPPC13_M"/>
</dbReference>
<organism evidence="4 5">
    <name type="scientific">Rickenella mellea</name>
    <dbReference type="NCBI Taxonomy" id="50990"/>
    <lineage>
        <taxon>Eukaryota</taxon>
        <taxon>Fungi</taxon>
        <taxon>Dikarya</taxon>
        <taxon>Basidiomycota</taxon>
        <taxon>Agaricomycotina</taxon>
        <taxon>Agaricomycetes</taxon>
        <taxon>Hymenochaetales</taxon>
        <taxon>Rickenellaceae</taxon>
        <taxon>Rickenella</taxon>
    </lineage>
</organism>
<feature type="domain" description="Trafficking protein particle complex subunit 13 middle" evidence="3">
    <location>
        <begin position="190"/>
        <end position="323"/>
    </location>
</feature>
<dbReference type="Pfam" id="PF23647">
    <property type="entry name" value="TRAPPC13_M"/>
    <property type="match status" value="1"/>
</dbReference>
<evidence type="ECO:0000256" key="1">
    <source>
        <dbReference type="SAM" id="MobiDB-lite"/>
    </source>
</evidence>
<dbReference type="VEuPathDB" id="FungiDB:BD410DRAFT_714562"/>
<keyword evidence="5" id="KW-1185">Reference proteome</keyword>
<feature type="compositionally biased region" description="Pro residues" evidence="1">
    <location>
        <begin position="367"/>
        <end position="379"/>
    </location>
</feature>
<feature type="domain" description="Trafficking protein particle complex subunit 13 N-terminal" evidence="2">
    <location>
        <begin position="6"/>
        <end position="186"/>
    </location>
</feature>
<dbReference type="EMBL" id="ML170159">
    <property type="protein sequence ID" value="TDL27232.1"/>
    <property type="molecule type" value="Genomic_DNA"/>
</dbReference>
<feature type="region of interest" description="Disordered" evidence="1">
    <location>
        <begin position="533"/>
        <end position="560"/>
    </location>
</feature>
<sequence>MDGSAHPLSLKVMRVSRPSLAAAWQPFFSSSPSLSAHSTASVLSLQGSTPLEGHPKTLRDLTHASQMLTLPSSFGAIQLGETFSSCLCINNEAAVDIDAVSMKIEMQTAAVKTLLAEIGGPDHTLKAGDTIESVVSHEMKELGQHVLACTVFYRLPTGARPHPHPTGEVPEDPSIQTFRKFYKFVVTNPLSVKTKVHTSRSPTALLSASERDKIFLEVHIQNQTQEPMWFERMRLEPSDGWRAEDGNVLDGENIFSGTNALMNPQDMRQYIYVLTPVPAVKPSFPVPPTPGTVIPLGRLDISWRSSLGEPGRLLTSVLSRRIPLIPAPPPPPVPMSAIPPYLQKSNAPQPPRPRSPALSQPPTRIGTPPPPLPPVPRSPAPYKRASAPPTRQQSPGPDPARIGSPTPGAAPGTHGRADVEVDLVVNDVPYGSTRIQEPFILACTLNVSATVPTLTKSSRRSRHLNLAVQHVQPRTIRPTQPETAVAGPHGDLHSPLVPSSGFSTPSPGTAARGVLMHAALTDRLIVASPRGSLEEPVAQTDTNLDSESVGVRLPPPFTDGKSHDEAKVVYSGSSAMILPPFHLSRSATVLSEGGDAAISPLRAEAKHQFTLSYLPLKRGFARVGGLRVLLVDDREVDEEYHEGDANSPTEQSGHVVEARILKEWDVVAEVWIQ</sequence>
<dbReference type="InterPro" id="IPR055427">
    <property type="entry name" value="TRAPPC13_N"/>
</dbReference>
<evidence type="ECO:0000259" key="2">
    <source>
        <dbReference type="Pfam" id="PF06159"/>
    </source>
</evidence>
<dbReference type="OrthoDB" id="10250284at2759"/>
<protein>
    <submittedName>
        <fullName evidence="4">DUF974-domain-containing protein</fullName>
    </submittedName>
</protein>
<proteinExistence type="predicted"/>
<dbReference type="InterPro" id="IPR010378">
    <property type="entry name" value="TRAPPC13"/>
</dbReference>
<reference evidence="4 5" key="1">
    <citation type="submission" date="2018-06" db="EMBL/GenBank/DDBJ databases">
        <title>A transcriptomic atlas of mushroom development highlights an independent origin of complex multicellularity.</title>
        <authorList>
            <consortium name="DOE Joint Genome Institute"/>
            <person name="Krizsan K."/>
            <person name="Almasi E."/>
            <person name="Merenyi Z."/>
            <person name="Sahu N."/>
            <person name="Viragh M."/>
            <person name="Koszo T."/>
            <person name="Mondo S."/>
            <person name="Kiss B."/>
            <person name="Balint B."/>
            <person name="Kues U."/>
            <person name="Barry K."/>
            <person name="Hegedus J.C."/>
            <person name="Henrissat B."/>
            <person name="Johnson J."/>
            <person name="Lipzen A."/>
            <person name="Ohm R."/>
            <person name="Nagy I."/>
            <person name="Pangilinan J."/>
            <person name="Yan J."/>
            <person name="Xiong Y."/>
            <person name="Grigoriev I.V."/>
            <person name="Hibbett D.S."/>
            <person name="Nagy L.G."/>
        </authorList>
    </citation>
    <scope>NUCLEOTIDE SEQUENCE [LARGE SCALE GENOMIC DNA]</scope>
    <source>
        <strain evidence="4 5">SZMC22713</strain>
    </source>
</reference>
<dbReference type="PANTHER" id="PTHR13134:SF3">
    <property type="entry name" value="TRAFFICKING PROTEIN PARTICLE COMPLEX SUBUNIT 13"/>
    <property type="match status" value="1"/>
</dbReference>
<dbReference type="GO" id="GO:1990072">
    <property type="term" value="C:TRAPPIII protein complex"/>
    <property type="evidence" value="ECO:0007669"/>
    <property type="project" value="TreeGrafter"/>
</dbReference>
<dbReference type="PANTHER" id="PTHR13134">
    <property type="entry name" value="TRAFFICKING PROTEIN PARTICLE COMPLEX SUBUNIT 13"/>
    <property type="match status" value="1"/>
</dbReference>
<dbReference type="STRING" id="50990.A0A4Y7QJF9"/>
<dbReference type="AlphaFoldDB" id="A0A4Y7QJF9"/>
<dbReference type="Proteomes" id="UP000294933">
    <property type="component" value="Unassembled WGS sequence"/>
</dbReference>
<evidence type="ECO:0000259" key="3">
    <source>
        <dbReference type="Pfam" id="PF23647"/>
    </source>
</evidence>
<dbReference type="Pfam" id="PF06159">
    <property type="entry name" value="TRAPPC13_N"/>
    <property type="match status" value="1"/>
</dbReference>
<evidence type="ECO:0000313" key="5">
    <source>
        <dbReference type="Proteomes" id="UP000294933"/>
    </source>
</evidence>